<dbReference type="InterPro" id="IPR021449">
    <property type="entry name" value="DUF3099"/>
</dbReference>
<keyword evidence="2" id="KW-0812">Transmembrane</keyword>
<keyword evidence="4" id="KW-1185">Reference proteome</keyword>
<proteinExistence type="predicted"/>
<evidence type="ECO:0000313" key="4">
    <source>
        <dbReference type="Proteomes" id="UP000641803"/>
    </source>
</evidence>
<dbReference type="Pfam" id="PF11298">
    <property type="entry name" value="DUF3099"/>
    <property type="match status" value="1"/>
</dbReference>
<protein>
    <submittedName>
        <fullName evidence="3">DUF3099 domain-containing protein</fullName>
    </submittedName>
</protein>
<feature type="compositionally biased region" description="Basic and acidic residues" evidence="1">
    <location>
        <begin position="146"/>
        <end position="161"/>
    </location>
</feature>
<feature type="compositionally biased region" description="Basic and acidic residues" evidence="1">
    <location>
        <begin position="126"/>
        <end position="135"/>
    </location>
</feature>
<feature type="region of interest" description="Disordered" evidence="1">
    <location>
        <begin position="82"/>
        <end position="161"/>
    </location>
</feature>
<comment type="caution">
    <text evidence="3">The sequence shown here is derived from an EMBL/GenBank/DDBJ whole genome shotgun (WGS) entry which is preliminary data.</text>
</comment>
<keyword evidence="2" id="KW-0472">Membrane</keyword>
<organism evidence="3 4">
    <name type="scientific">Oerskovia rustica</name>
    <dbReference type="NCBI Taxonomy" id="2762237"/>
    <lineage>
        <taxon>Bacteria</taxon>
        <taxon>Bacillati</taxon>
        <taxon>Actinomycetota</taxon>
        <taxon>Actinomycetes</taxon>
        <taxon>Micrococcales</taxon>
        <taxon>Cellulomonadaceae</taxon>
        <taxon>Oerskovia</taxon>
    </lineage>
</organism>
<dbReference type="EMBL" id="JACSQQ010000044">
    <property type="protein sequence ID" value="MBD7952236.1"/>
    <property type="molecule type" value="Genomic_DNA"/>
</dbReference>
<evidence type="ECO:0000256" key="2">
    <source>
        <dbReference type="SAM" id="Phobius"/>
    </source>
</evidence>
<evidence type="ECO:0000313" key="3">
    <source>
        <dbReference type="EMBL" id="MBD7952236.1"/>
    </source>
</evidence>
<feature type="transmembrane region" description="Helical" evidence="2">
    <location>
        <begin position="21"/>
        <end position="39"/>
    </location>
</feature>
<accession>A0ABR8RWQ5</accession>
<reference evidence="3 4" key="1">
    <citation type="submission" date="2020-08" db="EMBL/GenBank/DDBJ databases">
        <title>A Genomic Blueprint of the Chicken Gut Microbiome.</title>
        <authorList>
            <person name="Gilroy R."/>
            <person name="Ravi A."/>
            <person name="Getino M."/>
            <person name="Pursley I."/>
            <person name="Horton D.L."/>
            <person name="Alikhan N.-F."/>
            <person name="Baker D."/>
            <person name="Gharbi K."/>
            <person name="Hall N."/>
            <person name="Watson M."/>
            <person name="Adriaenssens E.M."/>
            <person name="Foster-Nyarko E."/>
            <person name="Jarju S."/>
            <person name="Secka A."/>
            <person name="Antonio M."/>
            <person name="Oren A."/>
            <person name="Chaudhuri R."/>
            <person name="La Ragione R.M."/>
            <person name="Hildebrand F."/>
            <person name="Pallen M.J."/>
        </authorList>
    </citation>
    <scope>NUCLEOTIDE SEQUENCE [LARGE SCALE GENOMIC DNA]</scope>
    <source>
        <strain evidence="3 4">Sa4CUA1</strain>
    </source>
</reference>
<sequence>MPSISNAPESLAEDQARRTKRYLIQMGIRLVCFLAAVIVHGWFSFVLIGAAIVLPYVAVLLVNAGRDQKSYDVSPMERLQVEAAPDHPGLGRVVELDDEGRVRDDAPAASDTADTADAAGAADAADTDRTADRPTGRTADQAADPTTDRTDRTTDQEPHDG</sequence>
<keyword evidence="2" id="KW-1133">Transmembrane helix</keyword>
<name>A0ABR8RWQ5_9CELL</name>
<evidence type="ECO:0000256" key="1">
    <source>
        <dbReference type="SAM" id="MobiDB-lite"/>
    </source>
</evidence>
<feature type="transmembrane region" description="Helical" evidence="2">
    <location>
        <begin position="45"/>
        <end position="64"/>
    </location>
</feature>
<gene>
    <name evidence="3" type="ORF">H9652_17685</name>
</gene>
<feature type="compositionally biased region" description="Low complexity" evidence="1">
    <location>
        <begin position="136"/>
        <end position="145"/>
    </location>
</feature>
<feature type="compositionally biased region" description="Low complexity" evidence="1">
    <location>
        <begin position="107"/>
        <end position="124"/>
    </location>
</feature>
<dbReference type="Proteomes" id="UP000641803">
    <property type="component" value="Unassembled WGS sequence"/>
</dbReference>